<comment type="caution">
    <text evidence="2">The sequence shown here is derived from an EMBL/GenBank/DDBJ whole genome shotgun (WGS) entry which is preliminary data.</text>
</comment>
<sequence length="120" mass="13213">MTTHDYDRSTHGSGWAVKLLGWICILLGLVIGGLGLWLIILGGSWYYGLAGIGLVATGVLLNQGSMAAVWVYLLTWLGTLGWAWWEVGAEWWAQLPRLLAPTLILIAVLLCIPALSRRRR</sequence>
<feature type="transmembrane region" description="Helical" evidence="1">
    <location>
        <begin position="45"/>
        <end position="61"/>
    </location>
</feature>
<protein>
    <recommendedName>
        <fullName evidence="4">Glucose dehydrogenase</fullName>
    </recommendedName>
</protein>
<evidence type="ECO:0008006" key="4">
    <source>
        <dbReference type="Google" id="ProtNLM"/>
    </source>
</evidence>
<proteinExistence type="predicted"/>
<evidence type="ECO:0000313" key="3">
    <source>
        <dbReference type="Proteomes" id="UP000003635"/>
    </source>
</evidence>
<reference evidence="2 3" key="1">
    <citation type="journal article" date="2010" name="J. Bacteriol.">
        <title>Genome sequences of Oceanicola granulosus HTCC2516(T) and Oceanicola batsensis HTCC2597(TDelta).</title>
        <authorList>
            <person name="Thrash J.C."/>
            <person name="Cho J.C."/>
            <person name="Vergin K.L."/>
            <person name="Giovannoni S.J."/>
        </authorList>
    </citation>
    <scope>NUCLEOTIDE SEQUENCE [LARGE SCALE GENOMIC DNA]</scope>
    <source>
        <strain evidence="3">ATCC BAA-861 / DSM 15982 / KCTC 12143 / HTCC2516</strain>
    </source>
</reference>
<feature type="transmembrane region" description="Helical" evidence="1">
    <location>
        <begin position="97"/>
        <end position="115"/>
    </location>
</feature>
<dbReference type="Proteomes" id="UP000003635">
    <property type="component" value="Unassembled WGS sequence"/>
</dbReference>
<name>Q2CAB0_OCEGH</name>
<evidence type="ECO:0000256" key="1">
    <source>
        <dbReference type="SAM" id="Phobius"/>
    </source>
</evidence>
<feature type="transmembrane region" description="Helical" evidence="1">
    <location>
        <begin position="20"/>
        <end position="39"/>
    </location>
</feature>
<keyword evidence="3" id="KW-1185">Reference proteome</keyword>
<dbReference type="AlphaFoldDB" id="Q2CAB0"/>
<feature type="transmembrane region" description="Helical" evidence="1">
    <location>
        <begin position="68"/>
        <end position="85"/>
    </location>
</feature>
<dbReference type="EMBL" id="AAOT01000057">
    <property type="protein sequence ID" value="EAR49608.1"/>
    <property type="molecule type" value="Genomic_DNA"/>
</dbReference>
<accession>Q2CAB0</accession>
<keyword evidence="1" id="KW-1133">Transmembrane helix</keyword>
<dbReference type="RefSeq" id="WP_007254489.1">
    <property type="nucleotide sequence ID" value="NZ_CH724107.1"/>
</dbReference>
<dbReference type="HOGENOM" id="CLU_146618_0_0_5"/>
<keyword evidence="1" id="KW-0472">Membrane</keyword>
<organism evidence="2 3">
    <name type="scientific">Oceanicola granulosus (strain ATCC BAA-861 / DSM 15982 / KCTC 12143 / HTCC2516)</name>
    <dbReference type="NCBI Taxonomy" id="314256"/>
    <lineage>
        <taxon>Bacteria</taxon>
        <taxon>Pseudomonadati</taxon>
        <taxon>Pseudomonadota</taxon>
        <taxon>Alphaproteobacteria</taxon>
        <taxon>Rhodobacterales</taxon>
        <taxon>Roseobacteraceae</taxon>
        <taxon>Oceanicola</taxon>
    </lineage>
</organism>
<evidence type="ECO:0000313" key="2">
    <source>
        <dbReference type="EMBL" id="EAR49608.1"/>
    </source>
</evidence>
<dbReference type="STRING" id="314256.OG2516_04798"/>
<keyword evidence="1" id="KW-0812">Transmembrane</keyword>
<dbReference type="eggNOG" id="COG4993">
    <property type="taxonomic scope" value="Bacteria"/>
</dbReference>
<gene>
    <name evidence="2" type="ORF">OG2516_04798</name>
</gene>